<organism evidence="1 2">
    <name type="scientific">Dermatophagoides pteronyssinus</name>
    <name type="common">European house dust mite</name>
    <dbReference type="NCBI Taxonomy" id="6956"/>
    <lineage>
        <taxon>Eukaryota</taxon>
        <taxon>Metazoa</taxon>
        <taxon>Ecdysozoa</taxon>
        <taxon>Arthropoda</taxon>
        <taxon>Chelicerata</taxon>
        <taxon>Arachnida</taxon>
        <taxon>Acari</taxon>
        <taxon>Acariformes</taxon>
        <taxon>Sarcoptiformes</taxon>
        <taxon>Astigmata</taxon>
        <taxon>Psoroptidia</taxon>
        <taxon>Analgoidea</taxon>
        <taxon>Pyroglyphidae</taxon>
        <taxon>Dermatophagoidinae</taxon>
        <taxon>Dermatophagoides</taxon>
    </lineage>
</organism>
<gene>
    <name evidence="1" type="ORF">DERP_008998</name>
</gene>
<comment type="caution">
    <text evidence="1">The sequence shown here is derived from an EMBL/GenBank/DDBJ whole genome shotgun (WGS) entry which is preliminary data.</text>
</comment>
<dbReference type="Proteomes" id="UP000887458">
    <property type="component" value="Unassembled WGS sequence"/>
</dbReference>
<keyword evidence="2" id="KW-1185">Reference proteome</keyword>
<reference evidence="1 2" key="1">
    <citation type="journal article" date="2018" name="J. Allergy Clin. Immunol.">
        <title>High-quality assembly of Dermatophagoides pteronyssinus genome and transcriptome reveals a wide range of novel allergens.</title>
        <authorList>
            <person name="Liu X.Y."/>
            <person name="Yang K.Y."/>
            <person name="Wang M.Q."/>
            <person name="Kwok J.S."/>
            <person name="Zeng X."/>
            <person name="Yang Z."/>
            <person name="Xiao X.J."/>
            <person name="Lau C.P."/>
            <person name="Li Y."/>
            <person name="Huang Z.M."/>
            <person name="Ba J.G."/>
            <person name="Yim A.K."/>
            <person name="Ouyang C.Y."/>
            <person name="Ngai S.M."/>
            <person name="Chan T.F."/>
            <person name="Leung E.L."/>
            <person name="Liu L."/>
            <person name="Liu Z.G."/>
            <person name="Tsui S.K."/>
        </authorList>
    </citation>
    <scope>NUCLEOTIDE SEQUENCE [LARGE SCALE GENOMIC DNA]</scope>
    <source>
        <strain evidence="1">Derp</strain>
    </source>
</reference>
<dbReference type="EMBL" id="NJHN03000039">
    <property type="protein sequence ID" value="KAH9421596.1"/>
    <property type="molecule type" value="Genomic_DNA"/>
</dbReference>
<sequence>MDDNIAVVVGEKNTPRKAILILALVLELGKNKPRIRNPIRRYNIVTLNIIITTTTKQPEKSKLN</sequence>
<reference evidence="1 2" key="2">
    <citation type="journal article" date="2022" name="Mol. Biol. Evol.">
        <title>Comparative Genomics Reveals Insights into the Divergent Evolution of Astigmatic Mites and Household Pest Adaptations.</title>
        <authorList>
            <person name="Xiong Q."/>
            <person name="Wan A.T."/>
            <person name="Liu X."/>
            <person name="Fung C.S."/>
            <person name="Xiao X."/>
            <person name="Malainual N."/>
            <person name="Hou J."/>
            <person name="Wang L."/>
            <person name="Wang M."/>
            <person name="Yang K.Y."/>
            <person name="Cui Y."/>
            <person name="Leung E.L."/>
            <person name="Nong W."/>
            <person name="Shin S.K."/>
            <person name="Au S.W."/>
            <person name="Jeong K.Y."/>
            <person name="Chew F.T."/>
            <person name="Hui J.H."/>
            <person name="Leung T.F."/>
            <person name="Tungtrongchitr A."/>
            <person name="Zhong N."/>
            <person name="Liu Z."/>
            <person name="Tsui S.K."/>
        </authorList>
    </citation>
    <scope>NUCLEOTIDE SEQUENCE [LARGE SCALE GENOMIC DNA]</scope>
    <source>
        <strain evidence="1">Derp</strain>
    </source>
</reference>
<evidence type="ECO:0000313" key="1">
    <source>
        <dbReference type="EMBL" id="KAH9421596.1"/>
    </source>
</evidence>
<protein>
    <submittedName>
        <fullName evidence="1">Uncharacterized protein</fullName>
    </submittedName>
</protein>
<evidence type="ECO:0000313" key="2">
    <source>
        <dbReference type="Proteomes" id="UP000887458"/>
    </source>
</evidence>
<proteinExistence type="predicted"/>
<accession>A0ABQ8JG49</accession>
<name>A0ABQ8JG49_DERPT</name>